<dbReference type="AlphaFoldDB" id="A0A217EFS9"/>
<evidence type="ECO:0000259" key="2">
    <source>
        <dbReference type="Pfam" id="PF00156"/>
    </source>
</evidence>
<sequence length="220" mass="25525">MFNHLKWLNRIKPCALCQSTWFKHQQTSLCFECWQQLNIKPSTIQQRGITIQVATSYQFPIDRLIQQFKYQQALHHSVIFNDVLSRLNIPQVQAVVPMPISSQRLQQRGYNQAYLLAQLIARPRQLPIWMPIERVHAEQQKNLDRSERIQNIEAQFVIQAKNKIRYRRVLIIDDVVTTGSSIYALKNKLHNLGCHQVHVICIAHAAGFKPMHAGPDLGSD</sequence>
<organism evidence="3 4">
    <name type="scientific">Acinetobacter apis</name>
    <dbReference type="NCBI Taxonomy" id="1229165"/>
    <lineage>
        <taxon>Bacteria</taxon>
        <taxon>Pseudomonadati</taxon>
        <taxon>Pseudomonadota</taxon>
        <taxon>Gammaproteobacteria</taxon>
        <taxon>Moraxellales</taxon>
        <taxon>Moraxellaceae</taxon>
        <taxon>Acinetobacter</taxon>
    </lineage>
</organism>
<dbReference type="SUPFAM" id="SSF53271">
    <property type="entry name" value="PRTase-like"/>
    <property type="match status" value="1"/>
</dbReference>
<proteinExistence type="inferred from homology"/>
<dbReference type="InterPro" id="IPR029057">
    <property type="entry name" value="PRTase-like"/>
</dbReference>
<dbReference type="Proteomes" id="UP000243463">
    <property type="component" value="Unassembled WGS sequence"/>
</dbReference>
<dbReference type="PANTHER" id="PTHR47505">
    <property type="entry name" value="DNA UTILIZATION PROTEIN YHGH"/>
    <property type="match status" value="1"/>
</dbReference>
<evidence type="ECO:0000313" key="3">
    <source>
        <dbReference type="EMBL" id="SNQ29348.1"/>
    </source>
</evidence>
<dbReference type="Pfam" id="PF00156">
    <property type="entry name" value="Pribosyltran"/>
    <property type="match status" value="1"/>
</dbReference>
<dbReference type="PANTHER" id="PTHR47505:SF1">
    <property type="entry name" value="DNA UTILIZATION PROTEIN YHGH"/>
    <property type="match status" value="1"/>
</dbReference>
<dbReference type="InterPro" id="IPR000836">
    <property type="entry name" value="PRTase_dom"/>
</dbReference>
<dbReference type="InterPro" id="IPR051910">
    <property type="entry name" value="ComF/GntX_DNA_util-trans"/>
</dbReference>
<reference evidence="4" key="1">
    <citation type="submission" date="2017-06" db="EMBL/GenBank/DDBJ databases">
        <authorList>
            <person name="Varghese N."/>
            <person name="Submissions S."/>
        </authorList>
    </citation>
    <scope>NUCLEOTIDE SEQUENCE [LARGE SCALE GENOMIC DNA]</scope>
    <source>
        <strain evidence="4">ANC 5114</strain>
    </source>
</reference>
<dbReference type="Gene3D" id="3.40.50.2020">
    <property type="match status" value="1"/>
</dbReference>
<name>A0A217EFS9_9GAMM</name>
<comment type="similarity">
    <text evidence="1">Belongs to the ComF/GntX family.</text>
</comment>
<accession>A0A217EFS9</accession>
<protein>
    <submittedName>
        <fullName evidence="3">ComF family protein</fullName>
    </submittedName>
</protein>
<keyword evidence="4" id="KW-1185">Reference proteome</keyword>
<dbReference type="EMBL" id="FZLN01000001">
    <property type="protein sequence ID" value="SNQ29348.1"/>
    <property type="molecule type" value="Genomic_DNA"/>
</dbReference>
<feature type="domain" description="Phosphoribosyltransferase" evidence="2">
    <location>
        <begin position="152"/>
        <end position="203"/>
    </location>
</feature>
<evidence type="ECO:0000313" key="4">
    <source>
        <dbReference type="Proteomes" id="UP000243463"/>
    </source>
</evidence>
<dbReference type="CDD" id="cd06223">
    <property type="entry name" value="PRTases_typeI"/>
    <property type="match status" value="1"/>
</dbReference>
<evidence type="ECO:0000256" key="1">
    <source>
        <dbReference type="ARBA" id="ARBA00008007"/>
    </source>
</evidence>
<gene>
    <name evidence="3" type="ORF">SAMN05444584_1295</name>
</gene>